<dbReference type="GO" id="GO:0017183">
    <property type="term" value="P:protein histidyl modification to diphthamide"/>
    <property type="evidence" value="ECO:0007669"/>
    <property type="project" value="InterPro"/>
</dbReference>
<dbReference type="Gene3D" id="3.40.50.11860">
    <property type="entry name" value="Diphthamide synthesis DPH1/DPH2 domain 3"/>
    <property type="match status" value="1"/>
</dbReference>
<comment type="pathway">
    <text evidence="2">Protein modification; peptidyl-diphthamide biosynthesis.</text>
</comment>
<dbReference type="SFLD" id="SFLDG01121">
    <property type="entry name" value="Diphthamide_biosynthesis"/>
    <property type="match status" value="1"/>
</dbReference>
<name>A0AAD1X5M0_EUPCR</name>
<dbReference type="Gene3D" id="3.40.50.11840">
    <property type="entry name" value="Diphthamide synthesis DPH1/DPH2 domain 1"/>
    <property type="match status" value="1"/>
</dbReference>
<dbReference type="Pfam" id="PF01866">
    <property type="entry name" value="Diphthamide_syn"/>
    <property type="match status" value="2"/>
</dbReference>
<evidence type="ECO:0000313" key="7">
    <source>
        <dbReference type="EMBL" id="CAI2363958.1"/>
    </source>
</evidence>
<evidence type="ECO:0000256" key="2">
    <source>
        <dbReference type="ARBA" id="ARBA00005156"/>
    </source>
</evidence>
<dbReference type="InterPro" id="IPR042265">
    <property type="entry name" value="DPH1/DPH2_3"/>
</dbReference>
<dbReference type="PANTHER" id="PTHR10762">
    <property type="entry name" value="DIPHTHAMIDE BIOSYNTHESIS PROTEIN"/>
    <property type="match status" value="1"/>
</dbReference>
<keyword evidence="4" id="KW-0479">Metal-binding</keyword>
<evidence type="ECO:0000256" key="4">
    <source>
        <dbReference type="ARBA" id="ARBA00022723"/>
    </source>
</evidence>
<gene>
    <name evidence="7" type="ORF">ECRASSUSDP1_LOCUS5298</name>
</gene>
<dbReference type="InterPro" id="IPR042263">
    <property type="entry name" value="DPH1/DPH2_1"/>
</dbReference>
<dbReference type="Proteomes" id="UP001295684">
    <property type="component" value="Unassembled WGS sequence"/>
</dbReference>
<sequence>MESYQPQFGQSNIRQAKEIALENYYSLDEVVGYVTGFIQEWSLTEGNQEKEAKIALQFPDHLLEDSVEVTIWLNDKFNEISEEITPNSAVFFVLGDTSYGECCVDEVNSEHYSTDLILHFGRTCFTPPNRVRATFVLEKYPYSPQIYEGFDFSEVEDVNYENTIFLADSGYQYLFSEETIKTTCPDIHYCYVPGNIETIPDLSCQRKEASLDHQIMGRLSDGKKYENIVFLANGDVTDNPTYKTLLVNYSNSHQMYWVDLSSDNKVVKAEFNSEGANSMGKFLMQRYNLIEQAKEAQIIGIIMGTLSVKGQETGSTSIDLQGQNLPSDIIKKIIDNTGRGGSSVSHKKYYEILIGKLNEPKIQNFTSVDLFVIVACRENSLYYSKQFGKPVITPYELCIALGDPESEWMSKFQWESRILTDFEQFIERFKGEELKDVEEDEYEKQEREEELQIMVQEYGELANVYPQATIERFRELTFKGLEMNSNTTPAPLQNGKFGIAANLEEYKKM</sequence>
<organism evidence="7 8">
    <name type="scientific">Euplotes crassus</name>
    <dbReference type="NCBI Taxonomy" id="5936"/>
    <lineage>
        <taxon>Eukaryota</taxon>
        <taxon>Sar</taxon>
        <taxon>Alveolata</taxon>
        <taxon>Ciliophora</taxon>
        <taxon>Intramacronucleata</taxon>
        <taxon>Spirotrichea</taxon>
        <taxon>Hypotrichia</taxon>
        <taxon>Euplotida</taxon>
        <taxon>Euplotidae</taxon>
        <taxon>Moneuplotes</taxon>
    </lineage>
</organism>
<keyword evidence="8" id="KW-1185">Reference proteome</keyword>
<dbReference type="SFLD" id="SFLDS00032">
    <property type="entry name" value="Radical_SAM_3-amino-3-carboxyp"/>
    <property type="match status" value="1"/>
</dbReference>
<proteinExistence type="inferred from homology"/>
<dbReference type="NCBIfam" id="TIGR00322">
    <property type="entry name" value="diphth2_R"/>
    <property type="match status" value="1"/>
</dbReference>
<dbReference type="GO" id="GO:0090560">
    <property type="term" value="F:2-(3-amino-3-carboxypropyl)histidine synthase activity"/>
    <property type="evidence" value="ECO:0007669"/>
    <property type="project" value="InterPro"/>
</dbReference>
<evidence type="ECO:0000256" key="1">
    <source>
        <dbReference type="ARBA" id="ARBA00001966"/>
    </source>
</evidence>
<dbReference type="GO" id="GO:0046872">
    <property type="term" value="F:metal ion binding"/>
    <property type="evidence" value="ECO:0007669"/>
    <property type="project" value="UniProtKB-KW"/>
</dbReference>
<reference evidence="7" key="1">
    <citation type="submission" date="2023-07" db="EMBL/GenBank/DDBJ databases">
        <authorList>
            <consortium name="AG Swart"/>
            <person name="Singh M."/>
            <person name="Singh A."/>
            <person name="Seah K."/>
            <person name="Emmerich C."/>
        </authorList>
    </citation>
    <scope>NUCLEOTIDE SEQUENCE</scope>
    <source>
        <strain evidence="7">DP1</strain>
    </source>
</reference>
<dbReference type="InterPro" id="IPR016435">
    <property type="entry name" value="DPH1/DPH2"/>
</dbReference>
<dbReference type="EMBL" id="CAMPGE010005112">
    <property type="protein sequence ID" value="CAI2363958.1"/>
    <property type="molecule type" value="Genomic_DNA"/>
</dbReference>
<evidence type="ECO:0000256" key="6">
    <source>
        <dbReference type="ARBA" id="ARBA00023014"/>
    </source>
</evidence>
<dbReference type="FunFam" id="3.40.50.11860:FF:000001">
    <property type="entry name" value="2-(3-amino-3-carboxypropyl)histidine synthase subunit 2"/>
    <property type="match status" value="1"/>
</dbReference>
<dbReference type="GO" id="GO:0051536">
    <property type="term" value="F:iron-sulfur cluster binding"/>
    <property type="evidence" value="ECO:0007669"/>
    <property type="project" value="UniProtKB-KW"/>
</dbReference>
<comment type="caution">
    <text evidence="7">The sequence shown here is derived from an EMBL/GenBank/DDBJ whole genome shotgun (WGS) entry which is preliminary data.</text>
</comment>
<comment type="cofactor">
    <cofactor evidence="1">
        <name>[4Fe-4S] cluster</name>
        <dbReference type="ChEBI" id="CHEBI:49883"/>
    </cofactor>
</comment>
<accession>A0AAD1X5M0</accession>
<keyword evidence="5" id="KW-0408">Iron</keyword>
<evidence type="ECO:0000313" key="8">
    <source>
        <dbReference type="Proteomes" id="UP001295684"/>
    </source>
</evidence>
<dbReference type="AlphaFoldDB" id="A0AAD1X5M0"/>
<keyword evidence="6" id="KW-0411">Iron-sulfur</keyword>
<protein>
    <submittedName>
        <fullName evidence="7">Uncharacterized protein</fullName>
    </submittedName>
</protein>
<evidence type="ECO:0000256" key="3">
    <source>
        <dbReference type="ARBA" id="ARBA00006179"/>
    </source>
</evidence>
<evidence type="ECO:0000256" key="5">
    <source>
        <dbReference type="ARBA" id="ARBA00023004"/>
    </source>
</evidence>
<comment type="similarity">
    <text evidence="3">Belongs to the DPH1/DPH2 family. DPH2 subfamily.</text>
</comment>
<dbReference type="PANTHER" id="PTHR10762:SF2">
    <property type="entry name" value="2-(3-AMINO-3-CARBOXYPROPYL)HISTIDINE SYNTHASE SUBUNIT 2"/>
    <property type="match status" value="1"/>
</dbReference>